<organism evidence="6 7">
    <name type="scientific">Halomonas beimenensis</name>
    <dbReference type="NCBI Taxonomy" id="475662"/>
    <lineage>
        <taxon>Bacteria</taxon>
        <taxon>Pseudomonadati</taxon>
        <taxon>Pseudomonadota</taxon>
        <taxon>Gammaproteobacteria</taxon>
        <taxon>Oceanospirillales</taxon>
        <taxon>Halomonadaceae</taxon>
        <taxon>Halomonas</taxon>
    </lineage>
</organism>
<keyword evidence="2 4" id="KW-0479">Metal-binding</keyword>
<keyword evidence="7" id="KW-1185">Reference proteome</keyword>
<dbReference type="NCBIfam" id="TIGR01256">
    <property type="entry name" value="modA"/>
    <property type="match status" value="1"/>
</dbReference>
<keyword evidence="4" id="KW-0500">Molybdenum</keyword>
<feature type="binding site" evidence="4">
    <location>
        <position position="182"/>
    </location>
    <ligand>
        <name>molybdate</name>
        <dbReference type="ChEBI" id="CHEBI:36264"/>
    </ligand>
</feature>
<sequence length="270" mass="28994">MRHPRRWAACLALCVLPWLVPVQSLAEAPRVAAASSLQFVLPELRHAFRDATGQDVRVTFGASGNLSRQIVQRAPFELFLSADEANVRALEAAGITEGEGRVYAVGRLVWLQAPGRGPLPPPEDPLGAVREAFADRAAGQGRPRLALANPEHAPYGIAARQALSRAGLWEATAPLRVLGENVSQAARFALADEARGGLVAYSLALAPALAERAEYVPIPADWHAPLRQRMALLEGSGDTARAFYAWLQGEEARKILARHGFQSPGEGDVP</sequence>
<feature type="chain" id="PRO_5012223045" evidence="5">
    <location>
        <begin position="27"/>
        <end position="270"/>
    </location>
</feature>
<evidence type="ECO:0000256" key="2">
    <source>
        <dbReference type="ARBA" id="ARBA00022723"/>
    </source>
</evidence>
<feature type="signal peptide" evidence="5">
    <location>
        <begin position="1"/>
        <end position="26"/>
    </location>
</feature>
<dbReference type="InterPro" id="IPR050682">
    <property type="entry name" value="ModA/WtpA"/>
</dbReference>
<feature type="binding site" evidence="4">
    <location>
        <position position="63"/>
    </location>
    <ligand>
        <name>molybdate</name>
        <dbReference type="ChEBI" id="CHEBI:36264"/>
    </ligand>
</feature>
<dbReference type="Pfam" id="PF13531">
    <property type="entry name" value="SBP_bac_11"/>
    <property type="match status" value="1"/>
</dbReference>
<reference evidence="6 7" key="1">
    <citation type="journal article" date="2017" name="Sci. Rep.">
        <title>Revealing the Saline Adaptation Strategies of the Halophilic Bacterium Halomonas beimenensis through High-throughput Omics and Transposon Mutagenesis Approaches.</title>
        <authorList>
            <person name="Chen Y.H."/>
            <person name="Lin S.S."/>
            <person name="Shyu Y.T."/>
        </authorList>
    </citation>
    <scope>NUCLEOTIDE SEQUENCE [LARGE SCALE GENOMIC DNA]</scope>
    <source>
        <strain evidence="6 7">NTU-111</strain>
    </source>
</reference>
<gene>
    <name evidence="6" type="primary">modA</name>
    <name evidence="6" type="ORF">BEI_3007</name>
</gene>
<evidence type="ECO:0000256" key="5">
    <source>
        <dbReference type="SAM" id="SignalP"/>
    </source>
</evidence>
<dbReference type="PIRSF" id="PIRSF004846">
    <property type="entry name" value="ModA"/>
    <property type="match status" value="1"/>
</dbReference>
<evidence type="ECO:0000313" key="6">
    <source>
        <dbReference type="EMBL" id="ATJ83994.1"/>
    </source>
</evidence>
<name>A0A291PAS0_9GAMM</name>
<dbReference type="KEGG" id="hbe:BEI_3007"/>
<dbReference type="PANTHER" id="PTHR30632">
    <property type="entry name" value="MOLYBDATE-BINDING PERIPLASMIC PROTEIN"/>
    <property type="match status" value="1"/>
</dbReference>
<dbReference type="GO" id="GO:0030973">
    <property type="term" value="F:molybdate ion binding"/>
    <property type="evidence" value="ECO:0007669"/>
    <property type="project" value="InterPro"/>
</dbReference>
<dbReference type="Gene3D" id="3.40.190.10">
    <property type="entry name" value="Periplasmic binding protein-like II"/>
    <property type="match status" value="2"/>
</dbReference>
<feature type="binding site" evidence="4">
    <location>
        <position position="36"/>
    </location>
    <ligand>
        <name>molybdate</name>
        <dbReference type="ChEBI" id="CHEBI:36264"/>
    </ligand>
</feature>
<dbReference type="InterPro" id="IPR044084">
    <property type="entry name" value="AvModA-like_subst-bd"/>
</dbReference>
<dbReference type="GO" id="GO:0015689">
    <property type="term" value="P:molybdate ion transport"/>
    <property type="evidence" value="ECO:0007669"/>
    <property type="project" value="InterPro"/>
</dbReference>
<dbReference type="RefSeq" id="WP_097790244.1">
    <property type="nucleotide sequence ID" value="NZ_CP021435.1"/>
</dbReference>
<protein>
    <submittedName>
        <fullName evidence="6">Molybdenum ABC transporter, periplasmic molybdenum-binding protein ModA</fullName>
    </submittedName>
</protein>
<dbReference type="SUPFAM" id="SSF53850">
    <property type="entry name" value="Periplasmic binding protein-like II"/>
    <property type="match status" value="1"/>
</dbReference>
<dbReference type="PANTHER" id="PTHR30632:SF14">
    <property type="entry name" value="TUNGSTATE_MOLYBDATE_CHROMATE-BINDING PROTEIN MODA"/>
    <property type="match status" value="1"/>
</dbReference>
<dbReference type="OrthoDB" id="9785015at2"/>
<dbReference type="AlphaFoldDB" id="A0A291PAS0"/>
<proteinExistence type="inferred from homology"/>
<dbReference type="EMBL" id="CP021435">
    <property type="protein sequence ID" value="ATJ83994.1"/>
    <property type="molecule type" value="Genomic_DNA"/>
</dbReference>
<dbReference type="Proteomes" id="UP000219993">
    <property type="component" value="Chromosome"/>
</dbReference>
<evidence type="ECO:0000313" key="7">
    <source>
        <dbReference type="Proteomes" id="UP000219993"/>
    </source>
</evidence>
<evidence type="ECO:0000256" key="4">
    <source>
        <dbReference type="PIRSR" id="PIRSR004846-1"/>
    </source>
</evidence>
<evidence type="ECO:0000256" key="3">
    <source>
        <dbReference type="ARBA" id="ARBA00022729"/>
    </source>
</evidence>
<dbReference type="GO" id="GO:0046872">
    <property type="term" value="F:metal ion binding"/>
    <property type="evidence" value="ECO:0007669"/>
    <property type="project" value="UniProtKB-KW"/>
</dbReference>
<comment type="similarity">
    <text evidence="1">Belongs to the bacterial solute-binding protein ModA family.</text>
</comment>
<keyword evidence="3 5" id="KW-0732">Signal</keyword>
<evidence type="ECO:0000256" key="1">
    <source>
        <dbReference type="ARBA" id="ARBA00009175"/>
    </source>
</evidence>
<dbReference type="InterPro" id="IPR005950">
    <property type="entry name" value="ModA"/>
</dbReference>
<accession>A0A291PAS0</accession>
<dbReference type="CDD" id="cd13539">
    <property type="entry name" value="PBP2_AvModA"/>
    <property type="match status" value="1"/>
</dbReference>